<dbReference type="InterPro" id="IPR017853">
    <property type="entry name" value="GH"/>
</dbReference>
<evidence type="ECO:0000256" key="4">
    <source>
        <dbReference type="ARBA" id="ARBA00022729"/>
    </source>
</evidence>
<dbReference type="GO" id="GO:0016139">
    <property type="term" value="P:glycoside catabolic process"/>
    <property type="evidence" value="ECO:0007669"/>
    <property type="project" value="TreeGrafter"/>
</dbReference>
<accession>A0A5C5ZCI5</accession>
<dbReference type="PANTHER" id="PTHR10030:SF37">
    <property type="entry name" value="ALPHA-L-FUCOSIDASE-RELATED"/>
    <property type="match status" value="1"/>
</dbReference>
<dbReference type="GO" id="GO:0006004">
    <property type="term" value="P:fucose metabolic process"/>
    <property type="evidence" value="ECO:0007669"/>
    <property type="project" value="InterPro"/>
</dbReference>
<evidence type="ECO:0000256" key="3">
    <source>
        <dbReference type="ARBA" id="ARBA00012662"/>
    </source>
</evidence>
<evidence type="ECO:0000259" key="8">
    <source>
        <dbReference type="Pfam" id="PF01120"/>
    </source>
</evidence>
<dbReference type="EC" id="3.2.1.51" evidence="3"/>
<gene>
    <name evidence="10" type="ORF">CA13_66010</name>
</gene>
<dbReference type="InterPro" id="IPR013780">
    <property type="entry name" value="Glyco_hydro_b"/>
</dbReference>
<dbReference type="InterPro" id="IPR031919">
    <property type="entry name" value="Fucosidase_C"/>
</dbReference>
<evidence type="ECO:0000256" key="6">
    <source>
        <dbReference type="ARBA" id="ARBA00023295"/>
    </source>
</evidence>
<name>A0A5C5ZCI5_9BACT</name>
<keyword evidence="4" id="KW-0732">Signal</keyword>
<dbReference type="InterPro" id="IPR016286">
    <property type="entry name" value="FUC_metazoa-typ"/>
</dbReference>
<dbReference type="InterPro" id="IPR057739">
    <property type="entry name" value="Glyco_hydro_29_N"/>
</dbReference>
<evidence type="ECO:0000313" key="11">
    <source>
        <dbReference type="Proteomes" id="UP000315010"/>
    </source>
</evidence>
<dbReference type="Gene3D" id="2.60.40.1180">
    <property type="entry name" value="Golgi alpha-mannosidase II"/>
    <property type="match status" value="1"/>
</dbReference>
<dbReference type="Gene3D" id="3.20.20.80">
    <property type="entry name" value="Glycosidases"/>
    <property type="match status" value="1"/>
</dbReference>
<comment type="similarity">
    <text evidence="2">Belongs to the glycosyl hydrolase 29 family.</text>
</comment>
<keyword evidence="6" id="KW-0326">Glycosidase</keyword>
<comment type="caution">
    <text evidence="10">The sequence shown here is derived from an EMBL/GenBank/DDBJ whole genome shotgun (WGS) entry which is preliminary data.</text>
</comment>
<keyword evidence="5" id="KW-0378">Hydrolase</keyword>
<evidence type="ECO:0000259" key="9">
    <source>
        <dbReference type="Pfam" id="PF16757"/>
    </source>
</evidence>
<dbReference type="PRINTS" id="PR00741">
    <property type="entry name" value="GLHYDRLASE29"/>
</dbReference>
<evidence type="ECO:0000256" key="7">
    <source>
        <dbReference type="SAM" id="MobiDB-lite"/>
    </source>
</evidence>
<comment type="function">
    <text evidence="1">Alpha-L-fucosidase is responsible for hydrolyzing the alpha-1,6-linked fucose joined to the reducing-end N-acetylglucosamine of the carbohydrate moieties of glycoproteins.</text>
</comment>
<evidence type="ECO:0000313" key="10">
    <source>
        <dbReference type="EMBL" id="TWT85119.1"/>
    </source>
</evidence>
<dbReference type="InterPro" id="IPR000933">
    <property type="entry name" value="Glyco_hydro_29"/>
</dbReference>
<dbReference type="SUPFAM" id="SSF51445">
    <property type="entry name" value="(Trans)glycosidases"/>
    <property type="match status" value="1"/>
</dbReference>
<keyword evidence="11" id="KW-1185">Reference proteome</keyword>
<feature type="region of interest" description="Disordered" evidence="7">
    <location>
        <begin position="545"/>
        <end position="570"/>
    </location>
</feature>
<feature type="domain" description="Glycoside hydrolase family 29 N-terminal" evidence="8">
    <location>
        <begin position="66"/>
        <end position="418"/>
    </location>
</feature>
<dbReference type="Pfam" id="PF16757">
    <property type="entry name" value="Fucosidase_C"/>
    <property type="match status" value="1"/>
</dbReference>
<protein>
    <recommendedName>
        <fullName evidence="3">alpha-L-fucosidase</fullName>
        <ecNumber evidence="3">3.2.1.51</ecNumber>
    </recommendedName>
</protein>
<evidence type="ECO:0000256" key="5">
    <source>
        <dbReference type="ARBA" id="ARBA00022801"/>
    </source>
</evidence>
<reference evidence="10 11" key="1">
    <citation type="submission" date="2019-02" db="EMBL/GenBank/DDBJ databases">
        <title>Deep-cultivation of Planctomycetes and their phenomic and genomic characterization uncovers novel biology.</title>
        <authorList>
            <person name="Wiegand S."/>
            <person name="Jogler M."/>
            <person name="Boedeker C."/>
            <person name="Pinto D."/>
            <person name="Vollmers J."/>
            <person name="Rivas-Marin E."/>
            <person name="Kohn T."/>
            <person name="Peeters S.H."/>
            <person name="Heuer A."/>
            <person name="Rast P."/>
            <person name="Oberbeckmann S."/>
            <person name="Bunk B."/>
            <person name="Jeske O."/>
            <person name="Meyerdierks A."/>
            <person name="Storesund J.E."/>
            <person name="Kallscheuer N."/>
            <person name="Luecker S."/>
            <person name="Lage O.M."/>
            <person name="Pohl T."/>
            <person name="Merkel B.J."/>
            <person name="Hornburger P."/>
            <person name="Mueller R.-W."/>
            <person name="Bruemmer F."/>
            <person name="Labrenz M."/>
            <person name="Spormann A.M."/>
            <person name="Op Den Camp H."/>
            <person name="Overmann J."/>
            <person name="Amann R."/>
            <person name="Jetten M.S.M."/>
            <person name="Mascher T."/>
            <person name="Medema M.H."/>
            <person name="Devos D.P."/>
            <person name="Kaster A.-K."/>
            <person name="Ovreas L."/>
            <person name="Rohde M."/>
            <person name="Galperin M.Y."/>
            <person name="Jogler C."/>
        </authorList>
    </citation>
    <scope>NUCLEOTIDE SEQUENCE [LARGE SCALE GENOMIC DNA]</scope>
    <source>
        <strain evidence="10 11">CA13</strain>
    </source>
</reference>
<dbReference type="PANTHER" id="PTHR10030">
    <property type="entry name" value="ALPHA-L-FUCOSIDASE"/>
    <property type="match status" value="1"/>
</dbReference>
<evidence type="ECO:0000256" key="2">
    <source>
        <dbReference type="ARBA" id="ARBA00007951"/>
    </source>
</evidence>
<dbReference type="EMBL" id="SJPJ01000001">
    <property type="protein sequence ID" value="TWT85119.1"/>
    <property type="molecule type" value="Genomic_DNA"/>
</dbReference>
<sequence>MDDWEKPARRLTNSDPTIYYDQSYESRVTMKRILSLIAAFLFLGTVRASEPLSIEQCKTNINAMVAKMNQGATEGPYRPNWQSVTQHEAQPEWFLDGKVGIYFHWGVYSVPAHGNEWYMRKMHIKTGPEKQSYYEHHRETWGEPDEFGYHDFVPMFKAQHFDASEWADLFVKSGARWAGPVCEHHDGYSMWDSEMTPWNAADTGPKRDITGELAKAVKDRGLKFVTTFHHERSRNWVPRVEGWPTASDDPVLQFLYMNISEYLFNMLFQAKLGEAIDKYEPDMIWFDGRMSDILEPYHLNFLAYYFNQADKWGKDVMVTTKKLQYPQEVAVLDFEKGRTAALTPYPWLNDDTISTGSWCYTDTLAVKPAKVVVHDFIDSVSKNGHLLLNLSPKSDGTIPQDQRDCLLAFGDWLKRNGEAIYATRPWLEYGEGPTQMERAGSHQRKSLEYSGSDLRYTQSKDGKTLYMIALGEPVNGIVAPSIIQIDESESGKVVLVGRDEELKFEVTEGRLTIHAPKNLATDFAHAFKLTGFKARLTPDAKARRDAELEKLHSGPIDPGKLHNDNIQFGQ</sequence>
<evidence type="ECO:0000256" key="1">
    <source>
        <dbReference type="ARBA" id="ARBA00004071"/>
    </source>
</evidence>
<organism evidence="10 11">
    <name type="scientific">Novipirellula herctigrandis</name>
    <dbReference type="NCBI Taxonomy" id="2527986"/>
    <lineage>
        <taxon>Bacteria</taxon>
        <taxon>Pseudomonadati</taxon>
        <taxon>Planctomycetota</taxon>
        <taxon>Planctomycetia</taxon>
        <taxon>Pirellulales</taxon>
        <taxon>Pirellulaceae</taxon>
        <taxon>Novipirellula</taxon>
    </lineage>
</organism>
<proteinExistence type="inferred from homology"/>
<dbReference type="Pfam" id="PF01120">
    <property type="entry name" value="Alpha_L_fucos"/>
    <property type="match status" value="1"/>
</dbReference>
<dbReference type="GO" id="GO:0004560">
    <property type="term" value="F:alpha-L-fucosidase activity"/>
    <property type="evidence" value="ECO:0007669"/>
    <property type="project" value="InterPro"/>
</dbReference>
<feature type="domain" description="Alpha-L-fucosidase C-terminal" evidence="9">
    <location>
        <begin position="452"/>
        <end position="530"/>
    </location>
</feature>
<dbReference type="Proteomes" id="UP000315010">
    <property type="component" value="Unassembled WGS sequence"/>
</dbReference>
<dbReference type="AlphaFoldDB" id="A0A5C5ZCI5"/>
<dbReference type="GO" id="GO:0005764">
    <property type="term" value="C:lysosome"/>
    <property type="evidence" value="ECO:0007669"/>
    <property type="project" value="TreeGrafter"/>
</dbReference>
<dbReference type="SMART" id="SM00812">
    <property type="entry name" value="Alpha_L_fucos"/>
    <property type="match status" value="1"/>
</dbReference>